<name>A0A2N1DWG3_PSEFL</name>
<keyword evidence="4" id="KW-0720">Serine protease</keyword>
<accession>A0A2N1DWG3</accession>
<evidence type="ECO:0000259" key="6">
    <source>
        <dbReference type="Pfam" id="PF00082"/>
    </source>
</evidence>
<dbReference type="PANTHER" id="PTHR43806:SF11">
    <property type="entry name" value="CEREVISIN-RELATED"/>
    <property type="match status" value="1"/>
</dbReference>
<dbReference type="Proteomes" id="UP000233564">
    <property type="component" value="Unassembled WGS sequence"/>
</dbReference>
<gene>
    <name evidence="7" type="ORF">CIB54_24285</name>
</gene>
<dbReference type="EMBL" id="NVXX01000048">
    <property type="protein sequence ID" value="PKH14453.1"/>
    <property type="molecule type" value="Genomic_DNA"/>
</dbReference>
<feature type="signal peptide" evidence="5">
    <location>
        <begin position="1"/>
        <end position="24"/>
    </location>
</feature>
<evidence type="ECO:0000256" key="5">
    <source>
        <dbReference type="SAM" id="SignalP"/>
    </source>
</evidence>
<evidence type="ECO:0000256" key="3">
    <source>
        <dbReference type="ARBA" id="ARBA00022801"/>
    </source>
</evidence>
<dbReference type="PANTHER" id="PTHR43806">
    <property type="entry name" value="PEPTIDASE S8"/>
    <property type="match status" value="1"/>
</dbReference>
<reference evidence="7 8" key="1">
    <citation type="submission" date="2017-08" db="EMBL/GenBank/DDBJ databases">
        <authorList>
            <person name="de Groot N.N."/>
        </authorList>
    </citation>
    <scope>NUCLEOTIDE SEQUENCE [LARGE SCALE GENOMIC DNA]</scope>
    <source>
        <strain evidence="7 8">PfR 37</strain>
    </source>
</reference>
<organism evidence="7 8">
    <name type="scientific">Pseudomonas fluorescens</name>
    <dbReference type="NCBI Taxonomy" id="294"/>
    <lineage>
        <taxon>Bacteria</taxon>
        <taxon>Pseudomonadati</taxon>
        <taxon>Pseudomonadota</taxon>
        <taxon>Gammaproteobacteria</taxon>
        <taxon>Pseudomonadales</taxon>
        <taxon>Pseudomonadaceae</taxon>
        <taxon>Pseudomonas</taxon>
    </lineage>
</organism>
<evidence type="ECO:0000256" key="4">
    <source>
        <dbReference type="ARBA" id="ARBA00022825"/>
    </source>
</evidence>
<comment type="caution">
    <text evidence="7">The sequence shown here is derived from an EMBL/GenBank/DDBJ whole genome shotgun (WGS) entry which is preliminary data.</text>
</comment>
<dbReference type="Gene3D" id="3.40.50.200">
    <property type="entry name" value="Peptidase S8/S53 domain"/>
    <property type="match status" value="1"/>
</dbReference>
<keyword evidence="2" id="KW-0645">Protease</keyword>
<dbReference type="PROSITE" id="PS00138">
    <property type="entry name" value="SUBTILASE_SER"/>
    <property type="match status" value="1"/>
</dbReference>
<proteinExistence type="inferred from homology"/>
<dbReference type="AlphaFoldDB" id="A0A2N1DWG3"/>
<protein>
    <recommendedName>
        <fullName evidence="6">Peptidase S8/S53 domain-containing protein</fullName>
    </recommendedName>
</protein>
<feature type="domain" description="Peptidase S8/S53" evidence="6">
    <location>
        <begin position="213"/>
        <end position="437"/>
    </location>
</feature>
<dbReference type="Pfam" id="PF00082">
    <property type="entry name" value="Peptidase_S8"/>
    <property type="match status" value="1"/>
</dbReference>
<sequence>MKPKTHCMSAALLLVAALPALTNAATGGYTQLIVLMKSDAPHVQDETAMGAGPLSDLKKLAPGLRPVIPPSQMRTKESLQALQRHRLDRYYLIDTRDRTPEQAQQLASRIRQDPHVEMAEFEPIVDGMQGDNGSPVALDNNKDIPDYTGRQYYLQGERPVAPYRIGGVNAVQAWQTLGGKGQGMRVISTELDHWSYEHVDLPPPYTELYDPINPAPVGAHDSASAGVIASRENAFGTTGLVPHAQLGYLQWGVARLAEMAARLQDGDVMQLGVHYLYADDAFAPDVCTSNCYMPLEANDLVRDTIAYLTEEKGVHVVLAAANGNIDLDHPYFQGRYNRTIFDSGSIFAGAVNSNTGLRSYFSQYGSRVDLFSWGDSVTTTTWNRANPTTAYTHAYSGTSSANPIIAGAVASLQGVARAQKLGNISPKELRHILVATGHPPSDGNRTTIGVQPDLGAAIKKMLADHADRPPTARLAAPETAKSAETFSVHVYAESPTEKPLSYQWSATGFTPATGSEATLLLRAPTVDKDTSMPVSVEVYDGLHRLTLTDTITIQAPPDSGGCADIATWDPHKTYVTYGERVVYADKVYKQNFYSFNQRPDLNSADHGKPWFTGVACASVPPGGA</sequence>
<feature type="chain" id="PRO_5014923044" description="Peptidase S8/S53 domain-containing protein" evidence="5">
    <location>
        <begin position="25"/>
        <end position="624"/>
    </location>
</feature>
<dbReference type="InterPro" id="IPR036852">
    <property type="entry name" value="Peptidase_S8/S53_dom_sf"/>
</dbReference>
<dbReference type="InterPro" id="IPR023828">
    <property type="entry name" value="Peptidase_S8_Ser-AS"/>
</dbReference>
<dbReference type="GO" id="GO:0006508">
    <property type="term" value="P:proteolysis"/>
    <property type="evidence" value="ECO:0007669"/>
    <property type="project" value="UniProtKB-KW"/>
</dbReference>
<evidence type="ECO:0000313" key="7">
    <source>
        <dbReference type="EMBL" id="PKH14453.1"/>
    </source>
</evidence>
<dbReference type="CDD" id="cd12215">
    <property type="entry name" value="ChiC_BD"/>
    <property type="match status" value="1"/>
</dbReference>
<dbReference type="GO" id="GO:0004252">
    <property type="term" value="F:serine-type endopeptidase activity"/>
    <property type="evidence" value="ECO:0007669"/>
    <property type="project" value="InterPro"/>
</dbReference>
<evidence type="ECO:0000256" key="2">
    <source>
        <dbReference type="ARBA" id="ARBA00022670"/>
    </source>
</evidence>
<dbReference type="InterPro" id="IPR000209">
    <property type="entry name" value="Peptidase_S8/S53_dom"/>
</dbReference>
<dbReference type="Gene3D" id="2.10.10.20">
    <property type="entry name" value="Carbohydrate-binding module superfamily 5/12"/>
    <property type="match status" value="1"/>
</dbReference>
<dbReference type="SUPFAM" id="SSF52743">
    <property type="entry name" value="Subtilisin-like"/>
    <property type="match status" value="1"/>
</dbReference>
<dbReference type="InterPro" id="IPR050131">
    <property type="entry name" value="Peptidase_S8_subtilisin-like"/>
</dbReference>
<keyword evidence="5" id="KW-0732">Signal</keyword>
<keyword evidence="3" id="KW-0378">Hydrolase</keyword>
<evidence type="ECO:0000256" key="1">
    <source>
        <dbReference type="ARBA" id="ARBA00011073"/>
    </source>
</evidence>
<comment type="similarity">
    <text evidence="1">Belongs to the peptidase S8 family.</text>
</comment>
<evidence type="ECO:0000313" key="8">
    <source>
        <dbReference type="Proteomes" id="UP000233564"/>
    </source>
</evidence>